<feature type="region of interest" description="Disordered" evidence="1">
    <location>
        <begin position="183"/>
        <end position="204"/>
    </location>
</feature>
<protein>
    <submittedName>
        <fullName evidence="2">Uncharacterized protein</fullName>
    </submittedName>
</protein>
<feature type="compositionally biased region" description="Acidic residues" evidence="1">
    <location>
        <begin position="191"/>
        <end position="204"/>
    </location>
</feature>
<name>A0ABR3EYA6_9AGAR</name>
<evidence type="ECO:0000313" key="3">
    <source>
        <dbReference type="Proteomes" id="UP001465976"/>
    </source>
</evidence>
<evidence type="ECO:0000256" key="1">
    <source>
        <dbReference type="SAM" id="MobiDB-lite"/>
    </source>
</evidence>
<reference evidence="2 3" key="1">
    <citation type="submission" date="2024-02" db="EMBL/GenBank/DDBJ databases">
        <title>A draft genome for the cacao thread blight pathogen Marasmius crinis-equi.</title>
        <authorList>
            <person name="Cohen S.P."/>
            <person name="Baruah I.K."/>
            <person name="Amoako-Attah I."/>
            <person name="Bukari Y."/>
            <person name="Meinhardt L.W."/>
            <person name="Bailey B.A."/>
        </authorList>
    </citation>
    <scope>NUCLEOTIDE SEQUENCE [LARGE SCALE GENOMIC DNA]</scope>
    <source>
        <strain evidence="2 3">GH-76</strain>
    </source>
</reference>
<proteinExistence type="predicted"/>
<gene>
    <name evidence="2" type="ORF">V5O48_014083</name>
</gene>
<sequence>MFAKNASHSVGLGQGSITDSWIWTYGSLRDMDQGQRSAFLDEVKRVRWHRARADMWRWIEEKEVLEEEFRRYIAACDKMAEIWKEVSKEPPSDSKLNVALTAMNSPNMSGYSVYATQKSRYYRRMAKHARERFVQVGGGWPVDGQTLWEYMDARRPNVEISWDLEAEGSPEEIATLEREILQVFEKPSEEEKAEEAEEEKAEKS</sequence>
<evidence type="ECO:0000313" key="2">
    <source>
        <dbReference type="EMBL" id="KAL0567912.1"/>
    </source>
</evidence>
<dbReference type="EMBL" id="JBAHYK010001463">
    <property type="protein sequence ID" value="KAL0567912.1"/>
    <property type="molecule type" value="Genomic_DNA"/>
</dbReference>
<accession>A0ABR3EYA6</accession>
<organism evidence="2 3">
    <name type="scientific">Marasmius crinis-equi</name>
    <dbReference type="NCBI Taxonomy" id="585013"/>
    <lineage>
        <taxon>Eukaryota</taxon>
        <taxon>Fungi</taxon>
        <taxon>Dikarya</taxon>
        <taxon>Basidiomycota</taxon>
        <taxon>Agaricomycotina</taxon>
        <taxon>Agaricomycetes</taxon>
        <taxon>Agaricomycetidae</taxon>
        <taxon>Agaricales</taxon>
        <taxon>Marasmiineae</taxon>
        <taxon>Marasmiaceae</taxon>
        <taxon>Marasmius</taxon>
    </lineage>
</organism>
<comment type="caution">
    <text evidence="2">The sequence shown here is derived from an EMBL/GenBank/DDBJ whole genome shotgun (WGS) entry which is preliminary data.</text>
</comment>
<dbReference type="Proteomes" id="UP001465976">
    <property type="component" value="Unassembled WGS sequence"/>
</dbReference>
<keyword evidence="3" id="KW-1185">Reference proteome</keyword>